<dbReference type="AlphaFoldDB" id="A0A328AN78"/>
<protein>
    <submittedName>
        <fullName evidence="7">AI-2E family transporter</fullName>
    </submittedName>
</protein>
<name>A0A328AN78_9CAUL</name>
<dbReference type="PANTHER" id="PTHR21716">
    <property type="entry name" value="TRANSMEMBRANE PROTEIN"/>
    <property type="match status" value="1"/>
</dbReference>
<dbReference type="GO" id="GO:0055085">
    <property type="term" value="P:transmembrane transport"/>
    <property type="evidence" value="ECO:0007669"/>
    <property type="project" value="TreeGrafter"/>
</dbReference>
<dbReference type="GO" id="GO:0016020">
    <property type="term" value="C:membrane"/>
    <property type="evidence" value="ECO:0007669"/>
    <property type="project" value="UniProtKB-SubCell"/>
</dbReference>
<feature type="transmembrane region" description="Helical" evidence="6">
    <location>
        <begin position="207"/>
        <end position="225"/>
    </location>
</feature>
<evidence type="ECO:0000313" key="7">
    <source>
        <dbReference type="EMBL" id="RAK56017.1"/>
    </source>
</evidence>
<evidence type="ECO:0000256" key="3">
    <source>
        <dbReference type="ARBA" id="ARBA00022692"/>
    </source>
</evidence>
<dbReference type="InterPro" id="IPR002549">
    <property type="entry name" value="AI-2E-like"/>
</dbReference>
<keyword evidence="5 6" id="KW-0472">Membrane</keyword>
<feature type="transmembrane region" description="Helical" evidence="6">
    <location>
        <begin position="65"/>
        <end position="86"/>
    </location>
</feature>
<feature type="transmembrane region" description="Helical" evidence="6">
    <location>
        <begin position="145"/>
        <end position="168"/>
    </location>
</feature>
<accession>A0A328AN78</accession>
<comment type="similarity">
    <text evidence="2">Belongs to the autoinducer-2 exporter (AI-2E) (TC 2.A.86) family.</text>
</comment>
<evidence type="ECO:0000256" key="6">
    <source>
        <dbReference type="SAM" id="Phobius"/>
    </source>
</evidence>
<sequence length="362" mass="38010">MAAPPPSLDRAFVRRTAFQFALAAALFLAWQLASVFALVFGAIVVAVLFRSLADPIRDHTPLGDRWALAAAVIVIAGVIGASAWLFGSVMVAQFGELASRLPHSMADLRQLVSGLPFGDRFAAQLQDAGDLTAQFKGLAGRIGGYAVSFAGAITNLVLVIFAGLFMAIEPGKTRDGLALLFPKAPRAAVTEALDACGRSLQLWLRGMLVDMAFVGVLTGLGAWLVGLPSPLALGLIAALLDFVPFIGPVASIIPGVLLAIPSGGETVAWTLLMYIAVQQLEGNVIYPFVQKRAVDLPPVLSLVAVLAFGVLIGPLGVVLATPMLVVLYTLVRVLYLRNTLGEPVSAPGLPASTDQRRGREDP</sequence>
<keyword evidence="3 6" id="KW-0812">Transmembrane</keyword>
<evidence type="ECO:0000256" key="4">
    <source>
        <dbReference type="ARBA" id="ARBA00022989"/>
    </source>
</evidence>
<dbReference type="RefSeq" id="WP_111529765.1">
    <property type="nucleotide sequence ID" value="NZ_JBHRSG010000003.1"/>
</dbReference>
<feature type="transmembrane region" description="Helical" evidence="6">
    <location>
        <begin position="20"/>
        <end position="53"/>
    </location>
</feature>
<proteinExistence type="inferred from homology"/>
<comment type="caution">
    <text evidence="7">The sequence shown here is derived from an EMBL/GenBank/DDBJ whole genome shotgun (WGS) entry which is preliminary data.</text>
</comment>
<gene>
    <name evidence="7" type="ORF">DJ017_16625</name>
</gene>
<keyword evidence="8" id="KW-1185">Reference proteome</keyword>
<keyword evidence="4 6" id="KW-1133">Transmembrane helix</keyword>
<evidence type="ECO:0000256" key="5">
    <source>
        <dbReference type="ARBA" id="ARBA00023136"/>
    </source>
</evidence>
<dbReference type="OrthoDB" id="5761230at2"/>
<feature type="transmembrane region" description="Helical" evidence="6">
    <location>
        <begin position="231"/>
        <end position="260"/>
    </location>
</feature>
<evidence type="ECO:0000256" key="1">
    <source>
        <dbReference type="ARBA" id="ARBA00004141"/>
    </source>
</evidence>
<dbReference type="PANTHER" id="PTHR21716:SF62">
    <property type="entry name" value="TRANSPORT PROTEIN YDBI-RELATED"/>
    <property type="match status" value="1"/>
</dbReference>
<comment type="subcellular location">
    <subcellularLocation>
        <location evidence="1">Membrane</location>
        <topology evidence="1">Multi-pass membrane protein</topology>
    </subcellularLocation>
</comment>
<dbReference type="EMBL" id="QFYQ01000001">
    <property type="protein sequence ID" value="RAK56017.1"/>
    <property type="molecule type" value="Genomic_DNA"/>
</dbReference>
<feature type="transmembrane region" description="Helical" evidence="6">
    <location>
        <begin position="301"/>
        <end position="331"/>
    </location>
</feature>
<evidence type="ECO:0000313" key="8">
    <source>
        <dbReference type="Proteomes" id="UP000249254"/>
    </source>
</evidence>
<evidence type="ECO:0000256" key="2">
    <source>
        <dbReference type="ARBA" id="ARBA00009773"/>
    </source>
</evidence>
<dbReference type="Proteomes" id="UP000249254">
    <property type="component" value="Unassembled WGS sequence"/>
</dbReference>
<dbReference type="Pfam" id="PF01594">
    <property type="entry name" value="AI-2E_transport"/>
    <property type="match status" value="1"/>
</dbReference>
<organism evidence="7 8">
    <name type="scientific">Phenylobacterium soli</name>
    <dbReference type="NCBI Taxonomy" id="2170551"/>
    <lineage>
        <taxon>Bacteria</taxon>
        <taxon>Pseudomonadati</taxon>
        <taxon>Pseudomonadota</taxon>
        <taxon>Alphaproteobacteria</taxon>
        <taxon>Caulobacterales</taxon>
        <taxon>Caulobacteraceae</taxon>
        <taxon>Phenylobacterium</taxon>
    </lineage>
</organism>
<reference evidence="8" key="1">
    <citation type="submission" date="2018-05" db="EMBL/GenBank/DDBJ databases">
        <authorList>
            <person name="Li X."/>
        </authorList>
    </citation>
    <scope>NUCLEOTIDE SEQUENCE [LARGE SCALE GENOMIC DNA]</scope>
    <source>
        <strain evidence="8">LX32</strain>
    </source>
</reference>
<feature type="transmembrane region" description="Helical" evidence="6">
    <location>
        <begin position="267"/>
        <end position="289"/>
    </location>
</feature>